<gene>
    <name evidence="2" type="ORF">EV700_3143</name>
</gene>
<evidence type="ECO:0000313" key="2">
    <source>
        <dbReference type="EMBL" id="RZU36930.1"/>
    </source>
</evidence>
<proteinExistence type="predicted"/>
<dbReference type="EMBL" id="SHKX01000016">
    <property type="protein sequence ID" value="RZU36930.1"/>
    <property type="molecule type" value="Genomic_DNA"/>
</dbReference>
<dbReference type="Proteomes" id="UP000292423">
    <property type="component" value="Unassembled WGS sequence"/>
</dbReference>
<dbReference type="RefSeq" id="WP_130415544.1">
    <property type="nucleotide sequence ID" value="NZ_SHKX01000016.1"/>
</dbReference>
<reference evidence="2 3" key="1">
    <citation type="submission" date="2019-02" db="EMBL/GenBank/DDBJ databases">
        <title>Genomic Encyclopedia of Type Strains, Phase IV (KMG-IV): sequencing the most valuable type-strain genomes for metagenomic binning, comparative biology and taxonomic classification.</title>
        <authorList>
            <person name="Goeker M."/>
        </authorList>
    </citation>
    <scope>NUCLEOTIDE SEQUENCE [LARGE SCALE GENOMIC DNA]</scope>
    <source>
        <strain evidence="2 3">DSM 105135</strain>
    </source>
</reference>
<keyword evidence="3" id="KW-1185">Reference proteome</keyword>
<dbReference type="OrthoDB" id="6864769at2"/>
<evidence type="ECO:0000256" key="1">
    <source>
        <dbReference type="SAM" id="SignalP"/>
    </source>
</evidence>
<protein>
    <recommendedName>
        <fullName evidence="4">Lipoprotein</fullName>
    </recommendedName>
</protein>
<evidence type="ECO:0008006" key="4">
    <source>
        <dbReference type="Google" id="ProtNLM"/>
    </source>
</evidence>
<feature type="signal peptide" evidence="1">
    <location>
        <begin position="1"/>
        <end position="33"/>
    </location>
</feature>
<accession>A0A4Q7YIA1</accession>
<comment type="caution">
    <text evidence="2">The sequence shown here is derived from an EMBL/GenBank/DDBJ whole genome shotgun (WGS) entry which is preliminary data.</text>
</comment>
<organism evidence="2 3">
    <name type="scientific">Fluviicoccus keumensis</name>
    <dbReference type="NCBI Taxonomy" id="1435465"/>
    <lineage>
        <taxon>Bacteria</taxon>
        <taxon>Pseudomonadati</taxon>
        <taxon>Pseudomonadota</taxon>
        <taxon>Gammaproteobacteria</taxon>
        <taxon>Moraxellales</taxon>
        <taxon>Moraxellaceae</taxon>
        <taxon>Fluviicoccus</taxon>
    </lineage>
</organism>
<dbReference type="AlphaFoldDB" id="A0A4Q7YIA1"/>
<evidence type="ECO:0000313" key="3">
    <source>
        <dbReference type="Proteomes" id="UP000292423"/>
    </source>
</evidence>
<sequence length="436" mass="46489">MADRLTMQFARRWRMGVLACTLTMAVLPGCASAPVIPAAVPAAPVVAVLATDDLPVVSFDGFAHGKLKGAAQTGGATFLACGASMMQGTCTGGLCGGLAVFILGICTVAGGVGAATGAVLAPPGGQVKAAEAGLTAAAQAQQVQEALRQHILAAMTKQGLRTAPLEAAQASALIQGGDFTSLADAGVGQALVVTVTRAGTQGDGINAPVQGYMQAHLRLVDTRDNRELLVRDIRYEGERHKILDWSADNGQPLLAMLEHAYDVLGEQAVESAFLRYPFPDTRGHSAGQGAVAYGLAPLFPLTRGAVKPDPILGRYLNWVKVDNLQPHMRWQAFPRDSDRRQSPDVMDRVSDVRYDLRIARAEKDVPDAVVYARDGLAEPGHVLEVPLAADTRYFWTVRARFRLDGHLRVTPWSTLLPQGQNELAAPSWLSFRFRTP</sequence>
<keyword evidence="1" id="KW-0732">Signal</keyword>
<feature type="chain" id="PRO_5020942960" description="Lipoprotein" evidence="1">
    <location>
        <begin position="34"/>
        <end position="436"/>
    </location>
</feature>
<name>A0A4Q7YIA1_9GAMM</name>